<evidence type="ECO:0000313" key="2">
    <source>
        <dbReference type="EMBL" id="RCU46235.1"/>
    </source>
</evidence>
<dbReference type="OrthoDB" id="380235at2157"/>
<reference evidence="2 3" key="1">
    <citation type="submission" date="2018-07" db="EMBL/GenBank/DDBJ databases">
        <title>Genome sequences of Haloplanus salinus JCM 18368T.</title>
        <authorList>
            <person name="Kim Y.B."/>
            <person name="Roh S.W."/>
        </authorList>
    </citation>
    <scope>NUCLEOTIDE SEQUENCE [LARGE SCALE GENOMIC DNA]</scope>
    <source>
        <strain evidence="2 3">JCM 18368</strain>
    </source>
</reference>
<accession>A0A368N9L0</accession>
<protein>
    <submittedName>
        <fullName evidence="2">Uncharacterized protein</fullName>
    </submittedName>
</protein>
<dbReference type="RefSeq" id="WP_114447786.1">
    <property type="nucleotide sequence ID" value="NZ_QPHM01000001.1"/>
</dbReference>
<feature type="compositionally biased region" description="Acidic residues" evidence="1">
    <location>
        <begin position="55"/>
        <end position="66"/>
    </location>
</feature>
<gene>
    <name evidence="2" type="ORF">DU504_02300</name>
</gene>
<dbReference type="EMBL" id="QPHM01000001">
    <property type="protein sequence ID" value="RCU46235.1"/>
    <property type="molecule type" value="Genomic_DNA"/>
</dbReference>
<organism evidence="2 3">
    <name type="scientific">Haloplanus salinus</name>
    <dbReference type="NCBI Taxonomy" id="1126245"/>
    <lineage>
        <taxon>Archaea</taxon>
        <taxon>Methanobacteriati</taxon>
        <taxon>Methanobacteriota</taxon>
        <taxon>Stenosarchaea group</taxon>
        <taxon>Halobacteria</taxon>
        <taxon>Halobacteriales</taxon>
        <taxon>Haloferacaceae</taxon>
        <taxon>Haloplanus</taxon>
    </lineage>
</organism>
<proteinExistence type="predicted"/>
<evidence type="ECO:0000313" key="3">
    <source>
        <dbReference type="Proteomes" id="UP000252189"/>
    </source>
</evidence>
<evidence type="ECO:0000256" key="1">
    <source>
        <dbReference type="SAM" id="MobiDB-lite"/>
    </source>
</evidence>
<dbReference type="AlphaFoldDB" id="A0A368N9L0"/>
<name>A0A368N9L0_9EURY</name>
<comment type="caution">
    <text evidence="2">The sequence shown here is derived from an EMBL/GenBank/DDBJ whole genome shotgun (WGS) entry which is preliminary data.</text>
</comment>
<keyword evidence="3" id="KW-1185">Reference proteome</keyword>
<dbReference type="Proteomes" id="UP000252189">
    <property type="component" value="Unassembled WGS sequence"/>
</dbReference>
<sequence>MNQFITRVGDRGEVVAAVAASIGLTVLSMTNAALSVHADQTAWTEVTPTPADHGDAEDGDGEAAWG</sequence>
<feature type="region of interest" description="Disordered" evidence="1">
    <location>
        <begin position="46"/>
        <end position="66"/>
    </location>
</feature>